<dbReference type="EMBL" id="JARBJD010000091">
    <property type="protein sequence ID" value="KAK2953468.1"/>
    <property type="molecule type" value="Genomic_DNA"/>
</dbReference>
<evidence type="ECO:0000313" key="1">
    <source>
        <dbReference type="EMBL" id="KAK2953468.1"/>
    </source>
</evidence>
<keyword evidence="2" id="KW-1185">Reference proteome</keyword>
<proteinExistence type="predicted"/>
<dbReference type="Proteomes" id="UP001281761">
    <property type="component" value="Unassembled WGS sequence"/>
</dbReference>
<reference evidence="1 2" key="1">
    <citation type="journal article" date="2022" name="bioRxiv">
        <title>Genomics of Preaxostyla Flagellates Illuminates Evolutionary Transitions and the Path Towards Mitochondrial Loss.</title>
        <authorList>
            <person name="Novak L.V.F."/>
            <person name="Treitli S.C."/>
            <person name="Pyrih J."/>
            <person name="Halakuc P."/>
            <person name="Pipaliya S.V."/>
            <person name="Vacek V."/>
            <person name="Brzon O."/>
            <person name="Soukal P."/>
            <person name="Eme L."/>
            <person name="Dacks J.B."/>
            <person name="Karnkowska A."/>
            <person name="Elias M."/>
            <person name="Hampl V."/>
        </authorList>
    </citation>
    <scope>NUCLEOTIDE SEQUENCE [LARGE SCALE GENOMIC DNA]</scope>
    <source>
        <strain evidence="1">NAU3</strain>
        <tissue evidence="1">Gut</tissue>
    </source>
</reference>
<name>A0ABQ9XM31_9EUKA</name>
<evidence type="ECO:0000313" key="2">
    <source>
        <dbReference type="Proteomes" id="UP001281761"/>
    </source>
</evidence>
<gene>
    <name evidence="1" type="ORF">BLNAU_11602</name>
</gene>
<organism evidence="1 2">
    <name type="scientific">Blattamonas nauphoetae</name>
    <dbReference type="NCBI Taxonomy" id="2049346"/>
    <lineage>
        <taxon>Eukaryota</taxon>
        <taxon>Metamonada</taxon>
        <taxon>Preaxostyla</taxon>
        <taxon>Oxymonadida</taxon>
        <taxon>Blattamonas</taxon>
    </lineage>
</organism>
<comment type="caution">
    <text evidence="1">The sequence shown here is derived from an EMBL/GenBank/DDBJ whole genome shotgun (WGS) entry which is preliminary data.</text>
</comment>
<sequence length="281" mass="32906">MEQAKADKVMTKLDKVLLLQTLVGRWNISELQTAGFEINKNHFKQPQRYRKSGGYTPLLNHSPPIRQKYASDDMILLFRWLSENTNERCESQQSQLRPSYEQCLTAFGPDPPCQTPSFAPIYNPNSARQWIWEKRVISTTKADLFRKLTRDHPNSIFTVRAFYKVVKNISRAKKRTDICVKCDRLLYLVNRKTQHETQGKPFTIELQEEIDVLLLHQKHASVQLSTIENDTTNLNPNHIVCFMNFKENWRLIIQNTQSSKEFFTFQQITHLGVGVKFKMDN</sequence>
<accession>A0ABQ9XM31</accession>
<protein>
    <submittedName>
        <fullName evidence="1">Uncharacterized protein</fullName>
    </submittedName>
</protein>